<evidence type="ECO:0000313" key="3">
    <source>
        <dbReference type="Proteomes" id="UP000000602"/>
    </source>
</evidence>
<dbReference type="InterPro" id="IPR003791">
    <property type="entry name" value="UPF0178"/>
</dbReference>
<dbReference type="HOGENOM" id="CLU_2537126_0_0_7"/>
<dbReference type="KEGG" id="dps:DP2759"/>
<accession>Q6AJJ2</accession>
<dbReference type="STRING" id="177439.DP2759"/>
<dbReference type="PANTHER" id="PTHR35146">
    <property type="entry name" value="UPF0178 PROTEIN YAII"/>
    <property type="match status" value="1"/>
</dbReference>
<gene>
    <name evidence="2" type="ordered locus">DP2759</name>
</gene>
<proteinExistence type="inferred from homology"/>
<organism evidence="2 3">
    <name type="scientific">Desulfotalea psychrophila (strain LSv54 / DSM 12343)</name>
    <dbReference type="NCBI Taxonomy" id="177439"/>
    <lineage>
        <taxon>Bacteria</taxon>
        <taxon>Pseudomonadati</taxon>
        <taxon>Thermodesulfobacteriota</taxon>
        <taxon>Desulfobulbia</taxon>
        <taxon>Desulfobulbales</taxon>
        <taxon>Desulfocapsaceae</taxon>
        <taxon>Desulfotalea</taxon>
    </lineage>
</organism>
<protein>
    <submittedName>
        <fullName evidence="2">Uncharacterized protein</fullName>
    </submittedName>
</protein>
<dbReference type="Pfam" id="PF02639">
    <property type="entry name" value="DUF188"/>
    <property type="match status" value="1"/>
</dbReference>
<evidence type="ECO:0000313" key="2">
    <source>
        <dbReference type="EMBL" id="CAG37488.1"/>
    </source>
</evidence>
<dbReference type="AlphaFoldDB" id="Q6AJJ2"/>
<dbReference type="eggNOG" id="COG1671">
    <property type="taxonomic scope" value="Bacteria"/>
</dbReference>
<dbReference type="PANTHER" id="PTHR35146:SF1">
    <property type="entry name" value="UPF0178 PROTEIN YAII"/>
    <property type="match status" value="1"/>
</dbReference>
<reference evidence="3" key="1">
    <citation type="journal article" date="2004" name="Environ. Microbiol.">
        <title>The genome of Desulfotalea psychrophila, a sulfate-reducing bacterium from permanently cold Arctic sediments.</title>
        <authorList>
            <person name="Rabus R."/>
            <person name="Ruepp A."/>
            <person name="Frickey T."/>
            <person name="Rattei T."/>
            <person name="Fartmann B."/>
            <person name="Stark M."/>
            <person name="Bauer M."/>
            <person name="Zibat A."/>
            <person name="Lombardot T."/>
            <person name="Becker I."/>
            <person name="Amann J."/>
            <person name="Gellner K."/>
            <person name="Teeling H."/>
            <person name="Leuschner W.D."/>
            <person name="Gloeckner F.-O."/>
            <person name="Lupas A.N."/>
            <person name="Amann R."/>
            <person name="Klenk H.-P."/>
        </authorList>
    </citation>
    <scope>NUCLEOTIDE SEQUENCE [LARGE SCALE GENOMIC DNA]</scope>
    <source>
        <strain evidence="3">DSM 12343 / LSv54</strain>
    </source>
</reference>
<keyword evidence="3" id="KW-1185">Reference proteome</keyword>
<dbReference type="Proteomes" id="UP000000602">
    <property type="component" value="Chromosome"/>
</dbReference>
<dbReference type="EMBL" id="CR522870">
    <property type="protein sequence ID" value="CAG37488.1"/>
    <property type="molecule type" value="Genomic_DNA"/>
</dbReference>
<name>Q6AJJ2_DESPS</name>
<sequence length="83" mass="9095">MVANRYLAVPKSSWILSWILSWISSHRVGSGPDVVDSEIVERMQAGDLVLTADIPLAVRVLDSDGYVLSLGERFSQGKILPLV</sequence>
<comment type="similarity">
    <text evidence="1">Belongs to the UPF0178 family.</text>
</comment>
<evidence type="ECO:0000256" key="1">
    <source>
        <dbReference type="ARBA" id="ARBA00008522"/>
    </source>
</evidence>